<dbReference type="InParanoid" id="C5KEB2"/>
<dbReference type="InterPro" id="IPR038765">
    <property type="entry name" value="Papain-like_cys_pep_sf"/>
</dbReference>
<dbReference type="RefSeq" id="XP_002785390.1">
    <property type="nucleotide sequence ID" value="XM_002785344.1"/>
</dbReference>
<evidence type="ECO:0000313" key="2">
    <source>
        <dbReference type="EMBL" id="EER17186.1"/>
    </source>
</evidence>
<dbReference type="InterPro" id="IPR000668">
    <property type="entry name" value="Peptidase_C1A_C"/>
</dbReference>
<feature type="non-terminal residue" evidence="2">
    <location>
        <position position="1"/>
    </location>
</feature>
<dbReference type="Proteomes" id="UP000007800">
    <property type="component" value="Unassembled WGS sequence"/>
</dbReference>
<keyword evidence="3" id="KW-1185">Reference proteome</keyword>
<dbReference type="AlphaFoldDB" id="C5KEB2"/>
<gene>
    <name evidence="2" type="ORF">Pmar_PMAR020845</name>
</gene>
<protein>
    <recommendedName>
        <fullName evidence="1">Peptidase C1A papain C-terminal domain-containing protein</fullName>
    </recommendedName>
</protein>
<evidence type="ECO:0000313" key="3">
    <source>
        <dbReference type="Proteomes" id="UP000007800"/>
    </source>
</evidence>
<evidence type="ECO:0000259" key="1">
    <source>
        <dbReference type="Pfam" id="PF00112"/>
    </source>
</evidence>
<dbReference type="Gene3D" id="2.40.50.170">
    <property type="entry name" value="Cysteine proteinases. Chain C"/>
    <property type="match status" value="1"/>
</dbReference>
<dbReference type="Pfam" id="PF00112">
    <property type="entry name" value="Peptidase_C1"/>
    <property type="match status" value="1"/>
</dbReference>
<organism evidence="3">
    <name type="scientific">Perkinsus marinus (strain ATCC 50983 / TXsc)</name>
    <dbReference type="NCBI Taxonomy" id="423536"/>
    <lineage>
        <taxon>Eukaryota</taxon>
        <taxon>Sar</taxon>
        <taxon>Alveolata</taxon>
        <taxon>Perkinsozoa</taxon>
        <taxon>Perkinsea</taxon>
        <taxon>Perkinsida</taxon>
        <taxon>Perkinsidae</taxon>
        <taxon>Perkinsus</taxon>
    </lineage>
</organism>
<dbReference type="OrthoDB" id="10253408at2759"/>
<name>C5KEB2_PERM5</name>
<sequence length="152" mass="16908">LSSQCPQFSTLSPRTLSNIKEGSTNVRPRLHSDVILMGGRAFDYQSAHRYWEFKNSWGTDWGMQGYGRLLRGKGGEGECGILKQTYYPLLEDDLYPGEQWSVAATLRRAVCAFCEMGAHSGKKLSALNAPIGGIYQIQVEVQLQSFDVGARQ</sequence>
<dbReference type="GeneID" id="9053403"/>
<reference evidence="2 3" key="1">
    <citation type="submission" date="2008-07" db="EMBL/GenBank/DDBJ databases">
        <authorList>
            <person name="El-Sayed N."/>
            <person name="Caler E."/>
            <person name="Inman J."/>
            <person name="Amedeo P."/>
            <person name="Hass B."/>
            <person name="Wortman J."/>
        </authorList>
    </citation>
    <scope>NUCLEOTIDE SEQUENCE [LARGE SCALE GENOMIC DNA]</scope>
    <source>
        <strain evidence="3">ATCC 50983 / TXsc</strain>
    </source>
</reference>
<dbReference type="GO" id="GO:0006508">
    <property type="term" value="P:proteolysis"/>
    <property type="evidence" value="ECO:0007669"/>
    <property type="project" value="InterPro"/>
</dbReference>
<proteinExistence type="predicted"/>
<dbReference type="GO" id="GO:0008234">
    <property type="term" value="F:cysteine-type peptidase activity"/>
    <property type="evidence" value="ECO:0007669"/>
    <property type="project" value="InterPro"/>
</dbReference>
<dbReference type="EMBL" id="GG672294">
    <property type="protein sequence ID" value="EER17186.1"/>
    <property type="molecule type" value="Genomic_DNA"/>
</dbReference>
<feature type="domain" description="Peptidase C1A papain C-terminal" evidence="1">
    <location>
        <begin position="42"/>
        <end position="88"/>
    </location>
</feature>
<accession>C5KEB2</accession>
<dbReference type="SUPFAM" id="SSF54001">
    <property type="entry name" value="Cysteine proteinases"/>
    <property type="match status" value="1"/>
</dbReference>